<feature type="region of interest" description="Disordered" evidence="1">
    <location>
        <begin position="59"/>
        <end position="96"/>
    </location>
</feature>
<organism evidence="2 3">
    <name type="scientific">Oryza sativa subsp. japonica</name>
    <name type="common">Rice</name>
    <dbReference type="NCBI Taxonomy" id="39947"/>
    <lineage>
        <taxon>Eukaryota</taxon>
        <taxon>Viridiplantae</taxon>
        <taxon>Streptophyta</taxon>
        <taxon>Embryophyta</taxon>
        <taxon>Tracheophyta</taxon>
        <taxon>Spermatophyta</taxon>
        <taxon>Magnoliopsida</taxon>
        <taxon>Liliopsida</taxon>
        <taxon>Poales</taxon>
        <taxon>Poaceae</taxon>
        <taxon>BOP clade</taxon>
        <taxon>Oryzoideae</taxon>
        <taxon>Oryzeae</taxon>
        <taxon>Oryzinae</taxon>
        <taxon>Oryza</taxon>
        <taxon>Oryza sativa</taxon>
    </lineage>
</organism>
<feature type="compositionally biased region" description="Basic residues" evidence="1">
    <location>
        <begin position="59"/>
        <end position="74"/>
    </location>
</feature>
<dbReference type="Proteomes" id="UP000059680">
    <property type="component" value="Chromosome 2"/>
</dbReference>
<keyword evidence="3" id="KW-1185">Reference proteome</keyword>
<dbReference type="AlphaFoldDB" id="A0A0N7KFQ2"/>
<reference evidence="2 3" key="3">
    <citation type="journal article" date="2013" name="Rice">
        <title>Improvement of the Oryza sativa Nipponbare reference genome using next generation sequence and optical map data.</title>
        <authorList>
            <person name="Kawahara Y."/>
            <person name="de la Bastide M."/>
            <person name="Hamilton J.P."/>
            <person name="Kanamori H."/>
            <person name="McCombie W.R."/>
            <person name="Ouyang S."/>
            <person name="Schwartz D.C."/>
            <person name="Tanaka T."/>
            <person name="Wu J."/>
            <person name="Zhou S."/>
            <person name="Childs K.L."/>
            <person name="Davidson R.M."/>
            <person name="Lin H."/>
            <person name="Quesada-Ocampo L."/>
            <person name="Vaillancourt B."/>
            <person name="Sakai H."/>
            <person name="Lee S.S."/>
            <person name="Kim J."/>
            <person name="Numa H."/>
            <person name="Itoh T."/>
            <person name="Buell C.R."/>
            <person name="Matsumoto T."/>
        </authorList>
    </citation>
    <scope>NUCLEOTIDE SEQUENCE [LARGE SCALE GENOMIC DNA]</scope>
    <source>
        <strain evidence="3">cv. Nipponbare</strain>
    </source>
</reference>
<feature type="compositionally biased region" description="Basic residues" evidence="1">
    <location>
        <begin position="87"/>
        <end position="96"/>
    </location>
</feature>
<reference evidence="2 3" key="2">
    <citation type="journal article" date="2013" name="Plant Cell Physiol.">
        <title>Rice Annotation Project Database (RAP-DB): an integrative and interactive database for rice genomics.</title>
        <authorList>
            <person name="Sakai H."/>
            <person name="Lee S.S."/>
            <person name="Tanaka T."/>
            <person name="Numa H."/>
            <person name="Kim J."/>
            <person name="Kawahara Y."/>
            <person name="Wakimoto H."/>
            <person name="Yang C.C."/>
            <person name="Iwamoto M."/>
            <person name="Abe T."/>
            <person name="Yamada Y."/>
            <person name="Muto A."/>
            <person name="Inokuchi H."/>
            <person name="Ikemura T."/>
            <person name="Matsumoto T."/>
            <person name="Sasaki T."/>
            <person name="Itoh T."/>
        </authorList>
    </citation>
    <scope>NUCLEOTIDE SEQUENCE [LARGE SCALE GENOMIC DNA]</scope>
    <source>
        <strain evidence="3">cv. Nipponbare</strain>
    </source>
</reference>
<proteinExistence type="predicted"/>
<gene>
    <name evidence="2" type="ordered locus">Os02g0624700</name>
    <name evidence="2" type="ORF">OSNPB_020624700</name>
</gene>
<feature type="non-terminal residue" evidence="2">
    <location>
        <position position="1"/>
    </location>
</feature>
<reference evidence="3" key="1">
    <citation type="journal article" date="2005" name="Nature">
        <title>The map-based sequence of the rice genome.</title>
        <authorList>
            <consortium name="International rice genome sequencing project (IRGSP)"/>
            <person name="Matsumoto T."/>
            <person name="Wu J."/>
            <person name="Kanamori H."/>
            <person name="Katayose Y."/>
            <person name="Fujisawa M."/>
            <person name="Namiki N."/>
            <person name="Mizuno H."/>
            <person name="Yamamoto K."/>
            <person name="Antonio B.A."/>
            <person name="Baba T."/>
            <person name="Sakata K."/>
            <person name="Nagamura Y."/>
            <person name="Aoki H."/>
            <person name="Arikawa K."/>
            <person name="Arita K."/>
            <person name="Bito T."/>
            <person name="Chiden Y."/>
            <person name="Fujitsuka N."/>
            <person name="Fukunaka R."/>
            <person name="Hamada M."/>
            <person name="Harada C."/>
            <person name="Hayashi A."/>
            <person name="Hijishita S."/>
            <person name="Honda M."/>
            <person name="Hosokawa S."/>
            <person name="Ichikawa Y."/>
            <person name="Idonuma A."/>
            <person name="Iijima M."/>
            <person name="Ikeda M."/>
            <person name="Ikeno M."/>
            <person name="Ito K."/>
            <person name="Ito S."/>
            <person name="Ito T."/>
            <person name="Ito Y."/>
            <person name="Ito Y."/>
            <person name="Iwabuchi A."/>
            <person name="Kamiya K."/>
            <person name="Karasawa W."/>
            <person name="Kurita K."/>
            <person name="Katagiri S."/>
            <person name="Kikuta A."/>
            <person name="Kobayashi H."/>
            <person name="Kobayashi N."/>
            <person name="Machita K."/>
            <person name="Maehara T."/>
            <person name="Masukawa M."/>
            <person name="Mizubayashi T."/>
            <person name="Mukai Y."/>
            <person name="Nagasaki H."/>
            <person name="Nagata Y."/>
            <person name="Naito S."/>
            <person name="Nakashima M."/>
            <person name="Nakama Y."/>
            <person name="Nakamichi Y."/>
            <person name="Nakamura M."/>
            <person name="Meguro A."/>
            <person name="Negishi M."/>
            <person name="Ohta I."/>
            <person name="Ohta T."/>
            <person name="Okamoto M."/>
            <person name="Ono N."/>
            <person name="Saji S."/>
            <person name="Sakaguchi M."/>
            <person name="Sakai K."/>
            <person name="Shibata M."/>
            <person name="Shimokawa T."/>
            <person name="Song J."/>
            <person name="Takazaki Y."/>
            <person name="Terasawa K."/>
            <person name="Tsugane M."/>
            <person name="Tsuji K."/>
            <person name="Ueda S."/>
            <person name="Waki K."/>
            <person name="Yamagata H."/>
            <person name="Yamamoto M."/>
            <person name="Yamamoto S."/>
            <person name="Yamane H."/>
            <person name="Yoshiki S."/>
            <person name="Yoshihara R."/>
            <person name="Yukawa K."/>
            <person name="Zhong H."/>
            <person name="Yano M."/>
            <person name="Yuan Q."/>
            <person name="Ouyang S."/>
            <person name="Liu J."/>
            <person name="Jones K.M."/>
            <person name="Gansberger K."/>
            <person name="Moffat K."/>
            <person name="Hill J."/>
            <person name="Bera J."/>
            <person name="Fadrosh D."/>
            <person name="Jin S."/>
            <person name="Johri S."/>
            <person name="Kim M."/>
            <person name="Overton L."/>
            <person name="Reardon M."/>
            <person name="Tsitrin T."/>
            <person name="Vuong H."/>
            <person name="Weaver B."/>
            <person name="Ciecko A."/>
            <person name="Tallon L."/>
            <person name="Jackson J."/>
            <person name="Pai G."/>
            <person name="Aken S.V."/>
            <person name="Utterback T."/>
            <person name="Reidmuller S."/>
            <person name="Feldblyum T."/>
            <person name="Hsiao J."/>
            <person name="Zismann V."/>
            <person name="Iobst S."/>
            <person name="de Vazeille A.R."/>
            <person name="Buell C.R."/>
            <person name="Ying K."/>
            <person name="Li Y."/>
            <person name="Lu T."/>
            <person name="Huang Y."/>
            <person name="Zhao Q."/>
            <person name="Feng Q."/>
            <person name="Zhang L."/>
            <person name="Zhu J."/>
            <person name="Weng Q."/>
            <person name="Mu J."/>
            <person name="Lu Y."/>
            <person name="Fan D."/>
            <person name="Liu Y."/>
            <person name="Guan J."/>
            <person name="Zhang Y."/>
            <person name="Yu S."/>
            <person name="Liu X."/>
            <person name="Zhang Y."/>
            <person name="Hong G."/>
            <person name="Han B."/>
            <person name="Choisne N."/>
            <person name="Demange N."/>
            <person name="Orjeda G."/>
            <person name="Samain S."/>
            <person name="Cattolico L."/>
            <person name="Pelletier E."/>
            <person name="Couloux A."/>
            <person name="Segurens B."/>
            <person name="Wincker P."/>
            <person name="D'Hont A."/>
            <person name="Scarpelli C."/>
            <person name="Weissenbach J."/>
            <person name="Salanoubat M."/>
            <person name="Quetier F."/>
            <person name="Yu Y."/>
            <person name="Kim H.R."/>
            <person name="Rambo T."/>
            <person name="Currie J."/>
            <person name="Collura K."/>
            <person name="Luo M."/>
            <person name="Yang T."/>
            <person name="Ammiraju J.S.S."/>
            <person name="Engler F."/>
            <person name="Soderlund C."/>
            <person name="Wing R.A."/>
            <person name="Palmer L.E."/>
            <person name="de la Bastide M."/>
            <person name="Spiegel L."/>
            <person name="Nascimento L."/>
            <person name="Zutavern T."/>
            <person name="O'Shaughnessy A."/>
            <person name="Dike S."/>
            <person name="Dedhia N."/>
            <person name="Preston R."/>
            <person name="Balija V."/>
            <person name="McCombie W.R."/>
            <person name="Chow T."/>
            <person name="Chen H."/>
            <person name="Chung M."/>
            <person name="Chen C."/>
            <person name="Shaw J."/>
            <person name="Wu H."/>
            <person name="Hsiao K."/>
            <person name="Chao Y."/>
            <person name="Chu M."/>
            <person name="Cheng C."/>
            <person name="Hour A."/>
            <person name="Lee P."/>
            <person name="Lin S."/>
            <person name="Lin Y."/>
            <person name="Liou J."/>
            <person name="Liu S."/>
            <person name="Hsing Y."/>
            <person name="Raghuvanshi S."/>
            <person name="Mohanty A."/>
            <person name="Bharti A.K."/>
            <person name="Gaur A."/>
            <person name="Gupta V."/>
            <person name="Kumar D."/>
            <person name="Ravi V."/>
            <person name="Vij S."/>
            <person name="Kapur A."/>
            <person name="Khurana P."/>
            <person name="Khurana P."/>
            <person name="Khurana J.P."/>
            <person name="Tyagi A.K."/>
            <person name="Gaikwad K."/>
            <person name="Singh A."/>
            <person name="Dalal V."/>
            <person name="Srivastava S."/>
            <person name="Dixit A."/>
            <person name="Pal A.K."/>
            <person name="Ghazi I.A."/>
            <person name="Yadav M."/>
            <person name="Pandit A."/>
            <person name="Bhargava A."/>
            <person name="Sureshbabu K."/>
            <person name="Batra K."/>
            <person name="Sharma T.R."/>
            <person name="Mohapatra T."/>
            <person name="Singh N.K."/>
            <person name="Messing J."/>
            <person name="Nelson A.B."/>
            <person name="Fuks G."/>
            <person name="Kavchok S."/>
            <person name="Keizer G."/>
            <person name="Linton E."/>
            <person name="Llaca V."/>
            <person name="Song R."/>
            <person name="Tanyolac B."/>
            <person name="Young S."/>
            <person name="Ho-Il K."/>
            <person name="Hahn J.H."/>
            <person name="Sangsakoo G."/>
            <person name="Vanavichit A."/>
            <person name="de Mattos Luiz.A.T."/>
            <person name="Zimmer P.D."/>
            <person name="Malone G."/>
            <person name="Dellagostin O."/>
            <person name="de Oliveira A.C."/>
            <person name="Bevan M."/>
            <person name="Bancroft I."/>
            <person name="Minx P."/>
            <person name="Cordum H."/>
            <person name="Wilson R."/>
            <person name="Cheng Z."/>
            <person name="Jin W."/>
            <person name="Jiang J."/>
            <person name="Leong S.A."/>
            <person name="Iwama H."/>
            <person name="Gojobori T."/>
            <person name="Itoh T."/>
            <person name="Niimura Y."/>
            <person name="Fujii Y."/>
            <person name="Habara T."/>
            <person name="Sakai H."/>
            <person name="Sato Y."/>
            <person name="Wilson G."/>
            <person name="Kumar K."/>
            <person name="McCouch S."/>
            <person name="Juretic N."/>
            <person name="Hoen D."/>
            <person name="Wright S."/>
            <person name="Bruskiewich R."/>
            <person name="Bureau T."/>
            <person name="Miyao A."/>
            <person name="Hirochika H."/>
            <person name="Nishikawa T."/>
            <person name="Kadowaki K."/>
            <person name="Sugiura M."/>
            <person name="Burr B."/>
            <person name="Sasaki T."/>
        </authorList>
    </citation>
    <scope>NUCLEOTIDE SEQUENCE [LARGE SCALE GENOMIC DNA]</scope>
    <source>
        <strain evidence="3">cv. Nipponbare</strain>
    </source>
</reference>
<accession>A0A0N7KFQ2</accession>
<name>A0A0N7KFQ2_ORYSJ</name>
<dbReference type="EMBL" id="AP014958">
    <property type="protein sequence ID" value="BAS79849.1"/>
    <property type="molecule type" value="Genomic_DNA"/>
</dbReference>
<dbReference type="PaxDb" id="39947-A0A0N7KFQ2"/>
<feature type="compositionally biased region" description="Basic and acidic residues" evidence="1">
    <location>
        <begin position="75"/>
        <end position="86"/>
    </location>
</feature>
<dbReference type="Gramene" id="Os02t0624700-00">
    <property type="protein sequence ID" value="Os02t0624700-00"/>
    <property type="gene ID" value="Os02g0624700"/>
</dbReference>
<evidence type="ECO:0000313" key="2">
    <source>
        <dbReference type="EMBL" id="BAS79849.1"/>
    </source>
</evidence>
<protein>
    <submittedName>
        <fullName evidence="2">Os02g0624700 protein</fullName>
    </submittedName>
</protein>
<dbReference type="InParanoid" id="A0A0N7KFQ2"/>
<evidence type="ECO:0000313" key="3">
    <source>
        <dbReference type="Proteomes" id="UP000059680"/>
    </source>
</evidence>
<evidence type="ECO:0000256" key="1">
    <source>
        <dbReference type="SAM" id="MobiDB-lite"/>
    </source>
</evidence>
<sequence>MLHYKPRTYLEQLPRVLGHPVGDEHHEVAAGVRVADGLAEDPHAEDELVPVQQRHVRLVLGRRRRRPATGRQHGRRDEERGPEPYPRRRPPPPPHR</sequence>